<protein>
    <submittedName>
        <fullName evidence="3">Uncharacterized protein</fullName>
    </submittedName>
</protein>
<feature type="signal peptide" evidence="2">
    <location>
        <begin position="1"/>
        <end position="23"/>
    </location>
</feature>
<dbReference type="KEGG" id="clec:106662019"/>
<evidence type="ECO:0000256" key="1">
    <source>
        <dbReference type="SAM" id="MobiDB-lite"/>
    </source>
</evidence>
<keyword evidence="2" id="KW-0732">Signal</keyword>
<reference evidence="3" key="1">
    <citation type="submission" date="2022-01" db="UniProtKB">
        <authorList>
            <consortium name="EnsemblMetazoa"/>
        </authorList>
    </citation>
    <scope>IDENTIFICATION</scope>
</reference>
<dbReference type="EnsemblMetazoa" id="XM_014385814.2">
    <property type="protein sequence ID" value="XP_014241300.1"/>
    <property type="gene ID" value="LOC106662019"/>
</dbReference>
<dbReference type="EnsemblMetazoa" id="XM_014385815.2">
    <property type="protein sequence ID" value="XP_014241301.1"/>
    <property type="gene ID" value="LOC106662019"/>
</dbReference>
<evidence type="ECO:0000313" key="3">
    <source>
        <dbReference type="EnsemblMetazoa" id="XP_014241300.1"/>
    </source>
</evidence>
<dbReference type="RefSeq" id="XP_014241300.1">
    <property type="nucleotide sequence ID" value="XM_014385814.2"/>
</dbReference>
<evidence type="ECO:0000256" key="2">
    <source>
        <dbReference type="SAM" id="SignalP"/>
    </source>
</evidence>
<dbReference type="Proteomes" id="UP000494040">
    <property type="component" value="Unassembled WGS sequence"/>
</dbReference>
<sequence>MKYTVQNKALCLLSIILVHTALGSPVVKRDVYSIAGDDGYIDGVADQRQLSLYDADVFGGEAHENGAREKRLLKLKALGVGAGLKAAGAGLKTVGVLGAKAVGKTAIKAATTVGVKVAKAAITIGIAKLLLSLVFGKINQLIDFKTRLLGSSGSGGGLLSSSTSLSSGSGGGGGVGASASVNADDGSLHAEAGASVGTDSEGLLDIDPNKVSLQVPNEFISGGFNVVNRAAPVVGEVIQKTAQRILRVAVGLKPILGSSLGFKAVKRQVENSEYAPSEPEEESLVPEGEDIPAEPSSLRRSFVALSER</sequence>
<accession>A0A8I6RF37</accession>
<dbReference type="RefSeq" id="XP_014241301.1">
    <property type="nucleotide sequence ID" value="XM_014385815.2"/>
</dbReference>
<dbReference type="GeneID" id="106662019"/>
<name>A0A8I6RF37_CIMLE</name>
<feature type="region of interest" description="Disordered" evidence="1">
    <location>
        <begin position="270"/>
        <end position="308"/>
    </location>
</feature>
<dbReference type="OrthoDB" id="6630965at2759"/>
<proteinExistence type="predicted"/>
<organism evidence="3 4">
    <name type="scientific">Cimex lectularius</name>
    <name type="common">Bed bug</name>
    <name type="synonym">Acanthia lectularia</name>
    <dbReference type="NCBI Taxonomy" id="79782"/>
    <lineage>
        <taxon>Eukaryota</taxon>
        <taxon>Metazoa</taxon>
        <taxon>Ecdysozoa</taxon>
        <taxon>Arthropoda</taxon>
        <taxon>Hexapoda</taxon>
        <taxon>Insecta</taxon>
        <taxon>Pterygota</taxon>
        <taxon>Neoptera</taxon>
        <taxon>Paraneoptera</taxon>
        <taxon>Hemiptera</taxon>
        <taxon>Heteroptera</taxon>
        <taxon>Panheteroptera</taxon>
        <taxon>Cimicomorpha</taxon>
        <taxon>Cimicidae</taxon>
        <taxon>Cimex</taxon>
    </lineage>
</organism>
<keyword evidence="4" id="KW-1185">Reference proteome</keyword>
<dbReference type="AlphaFoldDB" id="A0A8I6RF37"/>
<feature type="compositionally biased region" description="Acidic residues" evidence="1">
    <location>
        <begin position="278"/>
        <end position="292"/>
    </location>
</feature>
<feature type="chain" id="PRO_5036269581" evidence="2">
    <location>
        <begin position="24"/>
        <end position="308"/>
    </location>
</feature>
<evidence type="ECO:0000313" key="4">
    <source>
        <dbReference type="Proteomes" id="UP000494040"/>
    </source>
</evidence>